<dbReference type="Proteomes" id="UP000078340">
    <property type="component" value="Unassembled WGS sequence"/>
</dbReference>
<sequence>MSFGVQFSHFLIVACHRSILSHRCRQVSLPHFIRSWYANVEARRRLQEVTKLCSPRVDEAFRSLF</sequence>
<evidence type="ECO:0000313" key="2">
    <source>
        <dbReference type="EMBL" id="OAQ89569.1"/>
    </source>
</evidence>
<name>A0A179H629_PURLI</name>
<dbReference type="EMBL" id="LSBI01000005">
    <property type="protein sequence ID" value="OAQ89569.1"/>
    <property type="molecule type" value="Genomic_DNA"/>
</dbReference>
<protein>
    <submittedName>
        <fullName evidence="1">Uncharacterized protein</fullName>
    </submittedName>
</protein>
<dbReference type="Proteomes" id="UP000078240">
    <property type="component" value="Unassembled WGS sequence"/>
</dbReference>
<evidence type="ECO:0000313" key="1">
    <source>
        <dbReference type="EMBL" id="OAQ85021.1"/>
    </source>
</evidence>
<dbReference type="AlphaFoldDB" id="A0A179H629"/>
<gene>
    <name evidence="1" type="ORF">VFPBJ_03794</name>
    <name evidence="2" type="ORF">VFPFJ_05983</name>
</gene>
<dbReference type="EMBL" id="LSBH01000002">
    <property type="protein sequence ID" value="OAQ85021.1"/>
    <property type="molecule type" value="Genomic_DNA"/>
</dbReference>
<evidence type="ECO:0000313" key="3">
    <source>
        <dbReference type="Proteomes" id="UP000078240"/>
    </source>
</evidence>
<proteinExistence type="predicted"/>
<reference evidence="1 3" key="1">
    <citation type="submission" date="2016-01" db="EMBL/GenBank/DDBJ databases">
        <title>Biosynthesis of antibiotic leucinostatins and their inhibition on Phytophthora in bio-control Purpureocillium lilacinum.</title>
        <authorList>
            <person name="Wang G."/>
            <person name="Liu Z."/>
            <person name="Lin R."/>
            <person name="Li E."/>
            <person name="Mao Z."/>
            <person name="Ling J."/>
            <person name="Yin W."/>
            <person name="Xie B."/>
        </authorList>
    </citation>
    <scope>NUCLEOTIDE SEQUENCE [LARGE SCALE GENOMIC DNA]</scope>
    <source>
        <strain evidence="1">PLBJ-1</strain>
        <strain evidence="2">PLFJ-1</strain>
    </source>
</reference>
<accession>A0A179H629</accession>
<comment type="caution">
    <text evidence="1">The sequence shown here is derived from an EMBL/GenBank/DDBJ whole genome shotgun (WGS) entry which is preliminary data.</text>
</comment>
<organism evidence="1 3">
    <name type="scientific">Purpureocillium lilacinum</name>
    <name type="common">Paecilomyces lilacinus</name>
    <dbReference type="NCBI Taxonomy" id="33203"/>
    <lineage>
        <taxon>Eukaryota</taxon>
        <taxon>Fungi</taxon>
        <taxon>Dikarya</taxon>
        <taxon>Ascomycota</taxon>
        <taxon>Pezizomycotina</taxon>
        <taxon>Sordariomycetes</taxon>
        <taxon>Hypocreomycetidae</taxon>
        <taxon>Hypocreales</taxon>
        <taxon>Ophiocordycipitaceae</taxon>
        <taxon>Purpureocillium</taxon>
    </lineage>
</organism>